<accession>A0A1Q9ACS1</accession>
<dbReference type="AlphaFoldDB" id="A0A1Q9ACS1"/>
<dbReference type="RefSeq" id="WP_075637245.1">
    <property type="nucleotide sequence ID" value="NZ_MKIO01000047.1"/>
</dbReference>
<sequence length="165" mass="17650">MLGRVFFMAGLLMAGLLVVVPAGAQATEPAEDGAPAPWKHLDGRNAGAVGTCSPDDDEDVTDCYLVRCEKGDLVFVMQAANLAEFGVRKITFEIGRYKQTIKLPAVKNEEQAISLAKEQKLLAALTSRSDWASLSTAGARLEYSTGFDLTGAATLISQLRGICRK</sequence>
<dbReference type="OrthoDB" id="8396641at2"/>
<evidence type="ECO:0000313" key="2">
    <source>
        <dbReference type="EMBL" id="OLP52698.1"/>
    </source>
</evidence>
<dbReference type="EMBL" id="MKIO01000047">
    <property type="protein sequence ID" value="OLP52698.1"/>
    <property type="molecule type" value="Genomic_DNA"/>
</dbReference>
<evidence type="ECO:0000256" key="1">
    <source>
        <dbReference type="SAM" id="SignalP"/>
    </source>
</evidence>
<comment type="caution">
    <text evidence="2">The sequence shown here is derived from an EMBL/GenBank/DDBJ whole genome shotgun (WGS) entry which is preliminary data.</text>
</comment>
<dbReference type="Proteomes" id="UP000186143">
    <property type="component" value="Unassembled WGS sequence"/>
</dbReference>
<keyword evidence="1" id="KW-0732">Signal</keyword>
<dbReference type="STRING" id="1672749.BJF92_14935"/>
<name>A0A1Q9ACS1_9HYPH</name>
<organism evidence="2 3">
    <name type="scientific">Xaviernesmea rhizosphaerae</name>
    <dbReference type="NCBI Taxonomy" id="1672749"/>
    <lineage>
        <taxon>Bacteria</taxon>
        <taxon>Pseudomonadati</taxon>
        <taxon>Pseudomonadota</taxon>
        <taxon>Alphaproteobacteria</taxon>
        <taxon>Hyphomicrobiales</taxon>
        <taxon>Rhizobiaceae</taxon>
        <taxon>Rhizobium/Agrobacterium group</taxon>
        <taxon>Xaviernesmea</taxon>
    </lineage>
</organism>
<reference evidence="2 3" key="1">
    <citation type="submission" date="2016-09" db="EMBL/GenBank/DDBJ databases">
        <title>Rhizobium sp. nov., a novel species isolated from the rice rhizosphere.</title>
        <authorList>
            <person name="Zhao J."/>
            <person name="Zhang X."/>
        </authorList>
    </citation>
    <scope>NUCLEOTIDE SEQUENCE [LARGE SCALE GENOMIC DNA]</scope>
    <source>
        <strain evidence="2 3">MH17</strain>
    </source>
</reference>
<gene>
    <name evidence="2" type="ORF">BJF92_14935</name>
</gene>
<feature type="signal peptide" evidence="1">
    <location>
        <begin position="1"/>
        <end position="26"/>
    </location>
</feature>
<protein>
    <submittedName>
        <fullName evidence="2">Uncharacterized protein</fullName>
    </submittedName>
</protein>
<evidence type="ECO:0000313" key="3">
    <source>
        <dbReference type="Proteomes" id="UP000186143"/>
    </source>
</evidence>
<feature type="chain" id="PRO_5010316165" evidence="1">
    <location>
        <begin position="27"/>
        <end position="165"/>
    </location>
</feature>
<proteinExistence type="predicted"/>